<feature type="region of interest" description="Disordered" evidence="1">
    <location>
        <begin position="121"/>
        <end position="175"/>
    </location>
</feature>
<dbReference type="Proteomes" id="UP000800041">
    <property type="component" value="Unassembled WGS sequence"/>
</dbReference>
<organism evidence="2 3">
    <name type="scientific">Aulographum hederae CBS 113979</name>
    <dbReference type="NCBI Taxonomy" id="1176131"/>
    <lineage>
        <taxon>Eukaryota</taxon>
        <taxon>Fungi</taxon>
        <taxon>Dikarya</taxon>
        <taxon>Ascomycota</taxon>
        <taxon>Pezizomycotina</taxon>
        <taxon>Dothideomycetes</taxon>
        <taxon>Pleosporomycetidae</taxon>
        <taxon>Aulographales</taxon>
        <taxon>Aulographaceae</taxon>
    </lineage>
</organism>
<evidence type="ECO:0000256" key="1">
    <source>
        <dbReference type="SAM" id="MobiDB-lite"/>
    </source>
</evidence>
<dbReference type="EMBL" id="ML977140">
    <property type="protein sequence ID" value="KAF1991295.1"/>
    <property type="molecule type" value="Genomic_DNA"/>
</dbReference>
<dbReference type="AlphaFoldDB" id="A0A6G1HDQ7"/>
<name>A0A6G1HDQ7_9PEZI</name>
<evidence type="ECO:0000313" key="2">
    <source>
        <dbReference type="EMBL" id="KAF1991295.1"/>
    </source>
</evidence>
<accession>A0A6G1HDQ7</accession>
<protein>
    <recommendedName>
        <fullName evidence="4">Apple domain-containing protein</fullName>
    </recommendedName>
</protein>
<keyword evidence="3" id="KW-1185">Reference proteome</keyword>
<proteinExistence type="predicted"/>
<reference evidence="2" key="1">
    <citation type="journal article" date="2020" name="Stud. Mycol.">
        <title>101 Dothideomycetes genomes: a test case for predicting lifestyles and emergence of pathogens.</title>
        <authorList>
            <person name="Haridas S."/>
            <person name="Albert R."/>
            <person name="Binder M."/>
            <person name="Bloem J."/>
            <person name="Labutti K."/>
            <person name="Salamov A."/>
            <person name="Andreopoulos B."/>
            <person name="Baker S."/>
            <person name="Barry K."/>
            <person name="Bills G."/>
            <person name="Bluhm B."/>
            <person name="Cannon C."/>
            <person name="Castanera R."/>
            <person name="Culley D."/>
            <person name="Daum C."/>
            <person name="Ezra D."/>
            <person name="Gonzalez J."/>
            <person name="Henrissat B."/>
            <person name="Kuo A."/>
            <person name="Liang C."/>
            <person name="Lipzen A."/>
            <person name="Lutzoni F."/>
            <person name="Magnuson J."/>
            <person name="Mondo S."/>
            <person name="Nolan M."/>
            <person name="Ohm R."/>
            <person name="Pangilinan J."/>
            <person name="Park H.-J."/>
            <person name="Ramirez L."/>
            <person name="Alfaro M."/>
            <person name="Sun H."/>
            <person name="Tritt A."/>
            <person name="Yoshinaga Y."/>
            <person name="Zwiers L.-H."/>
            <person name="Turgeon B."/>
            <person name="Goodwin S."/>
            <person name="Spatafora J."/>
            <person name="Crous P."/>
            <person name="Grigoriev I."/>
        </authorList>
    </citation>
    <scope>NUCLEOTIDE SEQUENCE</scope>
    <source>
        <strain evidence="2">CBS 113979</strain>
    </source>
</reference>
<feature type="non-terminal residue" evidence="2">
    <location>
        <position position="175"/>
    </location>
</feature>
<evidence type="ECO:0000313" key="3">
    <source>
        <dbReference type="Proteomes" id="UP000800041"/>
    </source>
</evidence>
<dbReference type="Gene3D" id="3.50.4.10">
    <property type="entry name" value="Hepatocyte Growth Factor"/>
    <property type="match status" value="1"/>
</dbReference>
<sequence>SSTVIQTTSSSTSAGPTQSFVTIPQVPPFNGAKSCPADDGKIFTTDGGAQFEIQCFKDTYGNNFMMQYTDNYESCLTLCANTQGCILASFVPGSPAGPCYLKDSPGVAGVNEHVMGARLIGMGGGTSTSSTRSSSSSTSMSSATTSTSTSTSSSTSTSTSVPSTTKTSTQSSTTS</sequence>
<feature type="compositionally biased region" description="Low complexity" evidence="1">
    <location>
        <begin position="127"/>
        <end position="175"/>
    </location>
</feature>
<evidence type="ECO:0008006" key="4">
    <source>
        <dbReference type="Google" id="ProtNLM"/>
    </source>
</evidence>
<gene>
    <name evidence="2" type="ORF">K402DRAFT_316665</name>
</gene>
<dbReference type="OrthoDB" id="160645at2759"/>
<feature type="non-terminal residue" evidence="2">
    <location>
        <position position="1"/>
    </location>
</feature>